<protein>
    <submittedName>
        <fullName evidence="2">Uncharacterized protein</fullName>
    </submittedName>
</protein>
<dbReference type="EMBL" id="PDNB01000127">
    <property type="protein sequence ID" value="PGH05251.1"/>
    <property type="molecule type" value="Genomic_DNA"/>
</dbReference>
<feature type="region of interest" description="Disordered" evidence="1">
    <location>
        <begin position="31"/>
        <end position="64"/>
    </location>
</feature>
<reference evidence="2 3" key="1">
    <citation type="submission" date="2017-10" db="EMBL/GenBank/DDBJ databases">
        <title>Comparative genomics in systemic dimorphic fungi from Ajellomycetaceae.</title>
        <authorList>
            <person name="Munoz J.F."/>
            <person name="Mcewen J.G."/>
            <person name="Clay O.K."/>
            <person name="Cuomo C.A."/>
        </authorList>
    </citation>
    <scope>NUCLEOTIDE SEQUENCE [LARGE SCALE GENOMIC DNA]</scope>
    <source>
        <strain evidence="2 3">UAMH5409</strain>
    </source>
</reference>
<organism evidence="2 3">
    <name type="scientific">Helicocarpus griseus UAMH5409</name>
    <dbReference type="NCBI Taxonomy" id="1447875"/>
    <lineage>
        <taxon>Eukaryota</taxon>
        <taxon>Fungi</taxon>
        <taxon>Dikarya</taxon>
        <taxon>Ascomycota</taxon>
        <taxon>Pezizomycotina</taxon>
        <taxon>Eurotiomycetes</taxon>
        <taxon>Eurotiomycetidae</taxon>
        <taxon>Onygenales</taxon>
        <taxon>Ajellomycetaceae</taxon>
        <taxon>Helicocarpus</taxon>
    </lineage>
</organism>
<evidence type="ECO:0000313" key="3">
    <source>
        <dbReference type="Proteomes" id="UP000223968"/>
    </source>
</evidence>
<dbReference type="AlphaFoldDB" id="A0A2B7X8Z7"/>
<feature type="compositionally biased region" description="Basic and acidic residues" evidence="1">
    <location>
        <begin position="31"/>
        <end position="45"/>
    </location>
</feature>
<proteinExistence type="predicted"/>
<accession>A0A2B7X8Z7</accession>
<comment type="caution">
    <text evidence="2">The sequence shown here is derived from an EMBL/GenBank/DDBJ whole genome shotgun (WGS) entry which is preliminary data.</text>
</comment>
<sequence>MSARGVRVGRQVWATNERHLHMLLAWADHQRAQEGRQDNPREEHQVAAAEPQPSSRRAIKTPEE</sequence>
<gene>
    <name evidence="2" type="ORF">AJ79_06862</name>
</gene>
<evidence type="ECO:0000313" key="2">
    <source>
        <dbReference type="EMBL" id="PGH05251.1"/>
    </source>
</evidence>
<evidence type="ECO:0000256" key="1">
    <source>
        <dbReference type="SAM" id="MobiDB-lite"/>
    </source>
</evidence>
<dbReference type="Proteomes" id="UP000223968">
    <property type="component" value="Unassembled WGS sequence"/>
</dbReference>
<keyword evidence="3" id="KW-1185">Reference proteome</keyword>
<name>A0A2B7X8Z7_9EURO</name>